<organism evidence="1 2">
    <name type="scientific">Trichonephila clavata</name>
    <name type="common">Joro spider</name>
    <name type="synonym">Nephila clavata</name>
    <dbReference type="NCBI Taxonomy" id="2740835"/>
    <lineage>
        <taxon>Eukaryota</taxon>
        <taxon>Metazoa</taxon>
        <taxon>Ecdysozoa</taxon>
        <taxon>Arthropoda</taxon>
        <taxon>Chelicerata</taxon>
        <taxon>Arachnida</taxon>
        <taxon>Araneae</taxon>
        <taxon>Araneomorphae</taxon>
        <taxon>Entelegynae</taxon>
        <taxon>Araneoidea</taxon>
        <taxon>Nephilidae</taxon>
        <taxon>Trichonephila</taxon>
    </lineage>
</organism>
<protein>
    <submittedName>
        <fullName evidence="1">Uncharacterized protein</fullName>
    </submittedName>
</protein>
<evidence type="ECO:0000313" key="2">
    <source>
        <dbReference type="Proteomes" id="UP000887116"/>
    </source>
</evidence>
<proteinExistence type="predicted"/>
<reference evidence="1" key="1">
    <citation type="submission" date="2020-07" db="EMBL/GenBank/DDBJ databases">
        <title>Multicomponent nature underlies the extraordinary mechanical properties of spider dragline silk.</title>
        <authorList>
            <person name="Kono N."/>
            <person name="Nakamura H."/>
            <person name="Mori M."/>
            <person name="Yoshida Y."/>
            <person name="Ohtoshi R."/>
            <person name="Malay A.D."/>
            <person name="Moran D.A.P."/>
            <person name="Tomita M."/>
            <person name="Numata K."/>
            <person name="Arakawa K."/>
        </authorList>
    </citation>
    <scope>NUCLEOTIDE SEQUENCE</scope>
</reference>
<accession>A0A8X6HQQ3</accession>
<gene>
    <name evidence="1" type="ORF">TNCT_408751</name>
</gene>
<comment type="caution">
    <text evidence="1">The sequence shown here is derived from an EMBL/GenBank/DDBJ whole genome shotgun (WGS) entry which is preliminary data.</text>
</comment>
<evidence type="ECO:0000313" key="1">
    <source>
        <dbReference type="EMBL" id="GFR28427.1"/>
    </source>
</evidence>
<dbReference type="EMBL" id="BMAO01019114">
    <property type="protein sequence ID" value="GFR28427.1"/>
    <property type="molecule type" value="Genomic_DNA"/>
</dbReference>
<keyword evidence="2" id="KW-1185">Reference proteome</keyword>
<dbReference type="AlphaFoldDB" id="A0A8X6HQQ3"/>
<sequence length="85" mass="9682">MHSCRDSSAFGRQNRKREALLKLIYLSKEEIAFYGPRESNIVLFPDIGARNKFVHACVLWGLAQLGLGKKPLKFNRFLSTTARTV</sequence>
<name>A0A8X6HQQ3_TRICU</name>
<dbReference type="Proteomes" id="UP000887116">
    <property type="component" value="Unassembled WGS sequence"/>
</dbReference>